<keyword evidence="2" id="KW-0832">Ubl conjugation</keyword>
<dbReference type="InterPro" id="IPR045093">
    <property type="entry name" value="Cullin"/>
</dbReference>
<dbReference type="SUPFAM" id="SSF75632">
    <property type="entry name" value="Cullin homology domain"/>
    <property type="match status" value="1"/>
</dbReference>
<keyword evidence="7" id="KW-1185">Reference proteome</keyword>
<dbReference type="InterPro" id="IPR016158">
    <property type="entry name" value="Cullin_homology"/>
</dbReference>
<comment type="similarity">
    <text evidence="3 4">Belongs to the cullin family.</text>
</comment>
<evidence type="ECO:0000259" key="5">
    <source>
        <dbReference type="PROSITE" id="PS50069"/>
    </source>
</evidence>
<feature type="domain" description="Cullin family profile" evidence="5">
    <location>
        <begin position="1"/>
        <end position="70"/>
    </location>
</feature>
<evidence type="ECO:0000256" key="3">
    <source>
        <dbReference type="PROSITE-ProRule" id="PRU00330"/>
    </source>
</evidence>
<accession>A0A1A6H4T4</accession>
<dbReference type="Pfam" id="PF00888">
    <property type="entry name" value="Cullin"/>
    <property type="match status" value="1"/>
</dbReference>
<dbReference type="Proteomes" id="UP000092124">
    <property type="component" value="Unassembled WGS sequence"/>
</dbReference>
<dbReference type="PANTHER" id="PTHR11932">
    <property type="entry name" value="CULLIN"/>
    <property type="match status" value="1"/>
</dbReference>
<dbReference type="STRING" id="56216.A0A1A6H4T4"/>
<dbReference type="PROSITE" id="PS50069">
    <property type="entry name" value="CULLIN_2"/>
    <property type="match status" value="1"/>
</dbReference>
<dbReference type="GO" id="GO:0006511">
    <property type="term" value="P:ubiquitin-dependent protein catabolic process"/>
    <property type="evidence" value="ECO:0007669"/>
    <property type="project" value="InterPro"/>
</dbReference>
<sequence>MVSSFASSKPASAKTTKKPQLEKMLDKTMIIFRYIHGKDVFEAFYKKDLAKRLLVSKSASVDVEKEMRSN</sequence>
<evidence type="ECO:0000313" key="6">
    <source>
        <dbReference type="EMBL" id="OBS72840.1"/>
    </source>
</evidence>
<dbReference type="InterPro" id="IPR001373">
    <property type="entry name" value="Cullin_N"/>
</dbReference>
<organism evidence="6 7">
    <name type="scientific">Neotoma lepida</name>
    <name type="common">Desert woodrat</name>
    <dbReference type="NCBI Taxonomy" id="56216"/>
    <lineage>
        <taxon>Eukaryota</taxon>
        <taxon>Metazoa</taxon>
        <taxon>Chordata</taxon>
        <taxon>Craniata</taxon>
        <taxon>Vertebrata</taxon>
        <taxon>Euteleostomi</taxon>
        <taxon>Mammalia</taxon>
        <taxon>Eutheria</taxon>
        <taxon>Euarchontoglires</taxon>
        <taxon>Glires</taxon>
        <taxon>Rodentia</taxon>
        <taxon>Myomorpha</taxon>
        <taxon>Muroidea</taxon>
        <taxon>Cricetidae</taxon>
        <taxon>Neotominae</taxon>
        <taxon>Neotoma</taxon>
    </lineage>
</organism>
<dbReference type="GO" id="GO:0031625">
    <property type="term" value="F:ubiquitin protein ligase binding"/>
    <property type="evidence" value="ECO:0007669"/>
    <property type="project" value="InterPro"/>
</dbReference>
<evidence type="ECO:0000313" key="7">
    <source>
        <dbReference type="Proteomes" id="UP000092124"/>
    </source>
</evidence>
<dbReference type="AlphaFoldDB" id="A0A1A6H4T4"/>
<dbReference type="InterPro" id="IPR036317">
    <property type="entry name" value="Cullin_homology_sf"/>
</dbReference>
<protein>
    <recommendedName>
        <fullName evidence="5">Cullin family profile domain-containing protein</fullName>
    </recommendedName>
</protein>
<dbReference type="OrthoDB" id="27073at2759"/>
<dbReference type="EMBL" id="LZPO01055074">
    <property type="protein sequence ID" value="OBS72840.1"/>
    <property type="molecule type" value="Genomic_DNA"/>
</dbReference>
<evidence type="ECO:0000256" key="1">
    <source>
        <dbReference type="ARBA" id="ARBA00022786"/>
    </source>
</evidence>
<name>A0A1A6H4T4_NEOLE</name>
<dbReference type="Gene3D" id="1.20.1310.10">
    <property type="entry name" value="Cullin Repeats"/>
    <property type="match status" value="1"/>
</dbReference>
<comment type="caution">
    <text evidence="6">The sequence shown here is derived from an EMBL/GenBank/DDBJ whole genome shotgun (WGS) entry which is preliminary data.</text>
</comment>
<evidence type="ECO:0000256" key="2">
    <source>
        <dbReference type="ARBA" id="ARBA00022843"/>
    </source>
</evidence>
<proteinExistence type="inferred from homology"/>
<evidence type="ECO:0000256" key="4">
    <source>
        <dbReference type="RuleBase" id="RU003829"/>
    </source>
</evidence>
<gene>
    <name evidence="6" type="ORF">A6R68_12589</name>
</gene>
<reference evidence="6 7" key="1">
    <citation type="submission" date="2016-06" db="EMBL/GenBank/DDBJ databases">
        <title>The Draft Genome Sequence and Annotation of the Desert Woodrat Neotoma lepida.</title>
        <authorList>
            <person name="Campbell M."/>
            <person name="Oakeson K.F."/>
            <person name="Yandell M."/>
            <person name="Halpert J.R."/>
            <person name="Dearing D."/>
        </authorList>
    </citation>
    <scope>NUCLEOTIDE SEQUENCE [LARGE SCALE GENOMIC DNA]</scope>
    <source>
        <strain evidence="6">417</strain>
        <tissue evidence="6">Liver</tissue>
    </source>
</reference>
<keyword evidence="1" id="KW-0833">Ubl conjugation pathway</keyword>